<dbReference type="InterPro" id="IPR036439">
    <property type="entry name" value="Dockerin_dom_sf"/>
</dbReference>
<name>A0ABX2ZKD7_9BACI</name>
<evidence type="ECO:0000256" key="7">
    <source>
        <dbReference type="ARBA" id="ARBA00022825"/>
    </source>
</evidence>
<reference evidence="11 12" key="1">
    <citation type="submission" date="2016-07" db="EMBL/GenBank/DDBJ databases">
        <authorList>
            <person name="Townsley L."/>
            <person name="Shank E.A."/>
        </authorList>
    </citation>
    <scope>NUCLEOTIDE SEQUENCE [LARGE SCALE GENOMIC DNA]</scope>
    <source>
        <strain evidence="11 12">CH01</strain>
    </source>
</reference>
<evidence type="ECO:0000259" key="10">
    <source>
        <dbReference type="PROSITE" id="PS51766"/>
    </source>
</evidence>
<dbReference type="CDD" id="cd07474">
    <property type="entry name" value="Peptidases_S8_subtilisin_Vpr-like"/>
    <property type="match status" value="1"/>
</dbReference>
<evidence type="ECO:0000256" key="3">
    <source>
        <dbReference type="ARBA" id="ARBA00022525"/>
    </source>
</evidence>
<feature type="active site" description="Charge relay system" evidence="8">
    <location>
        <position position="228"/>
    </location>
</feature>
<evidence type="ECO:0000256" key="1">
    <source>
        <dbReference type="ARBA" id="ARBA00011073"/>
    </source>
</evidence>
<dbReference type="CDD" id="cd02133">
    <property type="entry name" value="PA_C5a_like"/>
    <property type="match status" value="1"/>
</dbReference>
<dbReference type="InterPro" id="IPR034213">
    <property type="entry name" value="S8_Vpr-like"/>
</dbReference>
<keyword evidence="5" id="KW-0732">Signal</keyword>
<dbReference type="Proteomes" id="UP000094580">
    <property type="component" value="Unassembled WGS sequence"/>
</dbReference>
<dbReference type="PROSITE" id="PS00018">
    <property type="entry name" value="EF_HAND_1"/>
    <property type="match status" value="1"/>
</dbReference>
<feature type="active site" description="Charge relay system" evidence="8">
    <location>
        <position position="608"/>
    </location>
</feature>
<keyword evidence="12" id="KW-1185">Reference proteome</keyword>
<dbReference type="InterPro" id="IPR015500">
    <property type="entry name" value="Peptidase_S8_subtilisin-rel"/>
</dbReference>
<dbReference type="InterPro" id="IPR003137">
    <property type="entry name" value="PA_domain"/>
</dbReference>
<dbReference type="PANTHER" id="PTHR43806">
    <property type="entry name" value="PEPTIDASE S8"/>
    <property type="match status" value="1"/>
</dbReference>
<dbReference type="InterPro" id="IPR023827">
    <property type="entry name" value="Peptidase_S8_Asp-AS"/>
</dbReference>
<sequence length="1366" mass="148010">MGKHFSRSKFVKSFSVLALSSGFIVGSLSHVTISSKAATYSKVEDMLANLSSAQRAALHQLSTSNETGLQVNQDIDLDSTTQTSVIVEFNNKPAKVAQLESSLNGKQLTKNEASNLVDQDHATFSKDLGQVLTEENHKSVNYKVNRSFKHAFNGVSMSLPANQIKNLLKSKAVKAVWSNEEVHADVDNTQEGLQAGGSSNESALSFLGVDKLHQEGITGKGVKVGVIDTGIDYNHPDLKDVYKGGYDFIDNDNDPMETTYEDWKKSGFAEFYWATGASYYTEHGTHVAGIIAGQGKNDGDIKMKGIAPDVELHAYRVLGHYGSGTDSSVLAGIDQAVADGMDVINLSLGAGINNPLYSTSIAINQAVLSGVTAVIAAGNSGNDMYTLGSPGTAALALTVGASNEPNNLHTYKSVLQTGTDSISTDLQEMAKGYTDHVEQLNGQSYSIIEVGYGAQSDYKNKDVKGKIALISRGNNITLGDKVKFAKQNGAVAALLFNNNPDEGLIPAYLGDGLDYIPTFTLTNAQGLALKSKINTTSKFTFNELGQIQTKADELADFSSRGPARVTYDIKPEVTAPGVGVFSTVPAYMINKNTPNDYKYAYERLSGTSMATPNVAGMAALLLQAKPNIEPSDVKAILMNTATPLSKDYSVFESGAGRVDIYKAVHSSIEVKVQNETPILKNGKEKSIKDETGALSFGSVDLSEDVNEERKVVIKNIGSEAKTFDVAVKFQTGLRGSKDADKNGVKLSIEPTIKLPANSQKNTNASIFIPKTAEKGNYEGYIIYTNQKDQKETYKVPFAVHVVEEGIAVFEPSSTGLSEDHYRDSYSSPNTIKAITAQVQMKSNSRNIDFILEDGMTNQEIGFLGTVNGFSLNEGDLVNISLFNGTYYPFDKTSPNGISSTSVVLGEGFYRIKMLATSDTGKQFITYRNLIIDNRKPKYTIDGPVGDIIEYEEGQKSVTITGSVFDQDIEDYKAAGMKIDQSANKVYDIAQGDIPVEIPVNKDGTFKYDVPIGLGVKIVKLVVTDSAGNGSVIPKTIKILKKGTPYLTAVVDKDTAKPDDLVKAKIVLKNAVDFKKGTVNLSVPSDFLSIEDIALHPDSSKLGEIKFTKTVGNSVTVEASDNNTQTLNGDIPLAEVTYKVKDYNFEIRPDSSLIYASSSYVNRSGKTTSLITNSPYVDLVPTYSKMKSILYAEGLLTSSGAFDSKRDYSLVGADVSVQDSTGNKYDQIFNKFGKIEALHLALTDQPLRLTVKVPGHFRSLYDFNIGMLNEKGELTGQFKKINLPLLLGGDVNGDDVIDVMDALYIQTYWGTNKRSADINMDGKVDAKDFAFVEKNYLMQNPSVQNAPKPKSKYKMKTLEIVKEELGL</sequence>
<dbReference type="InterPro" id="IPR016134">
    <property type="entry name" value="Dockerin_dom"/>
</dbReference>
<dbReference type="CDD" id="cd14254">
    <property type="entry name" value="Dockerin_II"/>
    <property type="match status" value="1"/>
</dbReference>
<dbReference type="InterPro" id="IPR036852">
    <property type="entry name" value="Peptidase_S8/S53_dom_sf"/>
</dbReference>
<dbReference type="InterPro" id="IPR010259">
    <property type="entry name" value="S8pro/Inhibitor_I9"/>
</dbReference>
<evidence type="ECO:0000256" key="8">
    <source>
        <dbReference type="PROSITE-ProRule" id="PRU01240"/>
    </source>
</evidence>
<keyword evidence="3" id="KW-0964">Secreted</keyword>
<keyword evidence="6 8" id="KW-0378">Hydrolase</keyword>
<evidence type="ECO:0000256" key="9">
    <source>
        <dbReference type="RuleBase" id="RU003355"/>
    </source>
</evidence>
<dbReference type="Pfam" id="PF00404">
    <property type="entry name" value="Dockerin_1"/>
    <property type="match status" value="1"/>
</dbReference>
<dbReference type="PROSITE" id="PS51766">
    <property type="entry name" value="DOCKERIN"/>
    <property type="match status" value="1"/>
</dbReference>
<dbReference type="InterPro" id="IPR022398">
    <property type="entry name" value="Peptidase_S8_His-AS"/>
</dbReference>
<dbReference type="InterPro" id="IPR050131">
    <property type="entry name" value="Peptidase_S8_subtilisin-like"/>
</dbReference>
<dbReference type="PANTHER" id="PTHR43806:SF65">
    <property type="entry name" value="SERINE PROTEASE APRX"/>
    <property type="match status" value="1"/>
</dbReference>
<evidence type="ECO:0000256" key="6">
    <source>
        <dbReference type="ARBA" id="ARBA00022801"/>
    </source>
</evidence>
<organism evidence="11 12">
    <name type="scientific">Gottfriedia luciferensis</name>
    <dbReference type="NCBI Taxonomy" id="178774"/>
    <lineage>
        <taxon>Bacteria</taxon>
        <taxon>Bacillati</taxon>
        <taxon>Bacillota</taxon>
        <taxon>Bacilli</taxon>
        <taxon>Bacillales</taxon>
        <taxon>Bacillaceae</taxon>
        <taxon>Gottfriedia</taxon>
    </lineage>
</organism>
<dbReference type="PROSITE" id="PS00136">
    <property type="entry name" value="SUBTILASE_ASP"/>
    <property type="match status" value="1"/>
</dbReference>
<dbReference type="Gene3D" id="3.50.30.30">
    <property type="match status" value="1"/>
</dbReference>
<dbReference type="Gene3D" id="1.10.1330.10">
    <property type="entry name" value="Dockerin domain"/>
    <property type="match status" value="1"/>
</dbReference>
<comment type="similarity">
    <text evidence="1 8 9">Belongs to the peptidase S8 family.</text>
</comment>
<dbReference type="PROSITE" id="PS00137">
    <property type="entry name" value="SUBTILASE_HIS"/>
    <property type="match status" value="1"/>
</dbReference>
<evidence type="ECO:0000256" key="5">
    <source>
        <dbReference type="ARBA" id="ARBA00022729"/>
    </source>
</evidence>
<dbReference type="PROSITE" id="PS00138">
    <property type="entry name" value="SUBTILASE_SER"/>
    <property type="match status" value="1"/>
</dbReference>
<evidence type="ECO:0000313" key="11">
    <source>
        <dbReference type="EMBL" id="ODG90173.1"/>
    </source>
</evidence>
<proteinExistence type="inferred from homology"/>
<dbReference type="PRINTS" id="PR00723">
    <property type="entry name" value="SUBTILISIN"/>
</dbReference>
<dbReference type="InterPro" id="IPR000209">
    <property type="entry name" value="Peptidase_S8/S53_dom"/>
</dbReference>
<feature type="active site" description="Charge relay system" evidence="8">
    <location>
        <position position="283"/>
    </location>
</feature>
<dbReference type="Pfam" id="PF02225">
    <property type="entry name" value="PA"/>
    <property type="match status" value="1"/>
</dbReference>
<dbReference type="EMBL" id="MDKC01000035">
    <property type="protein sequence ID" value="ODG90173.1"/>
    <property type="molecule type" value="Genomic_DNA"/>
</dbReference>
<evidence type="ECO:0000256" key="4">
    <source>
        <dbReference type="ARBA" id="ARBA00022670"/>
    </source>
</evidence>
<keyword evidence="2" id="KW-0134">Cell wall</keyword>
<gene>
    <name evidence="11" type="ORF">BED47_12615</name>
</gene>
<dbReference type="SUPFAM" id="SSF52743">
    <property type="entry name" value="Subtilisin-like"/>
    <property type="match status" value="1"/>
</dbReference>
<dbReference type="Pfam" id="PF05922">
    <property type="entry name" value="Inhibitor_I9"/>
    <property type="match status" value="1"/>
</dbReference>
<protein>
    <recommendedName>
        <fullName evidence="10">Dockerin domain-containing protein</fullName>
    </recommendedName>
</protein>
<dbReference type="Pfam" id="PF00082">
    <property type="entry name" value="Peptidase_S8"/>
    <property type="match status" value="1"/>
</dbReference>
<feature type="domain" description="Dockerin" evidence="10">
    <location>
        <begin position="1283"/>
        <end position="1347"/>
    </location>
</feature>
<dbReference type="InterPro" id="IPR023828">
    <property type="entry name" value="Peptidase_S8_Ser-AS"/>
</dbReference>
<keyword evidence="4 8" id="KW-0645">Protease</keyword>
<dbReference type="SUPFAM" id="SSF52025">
    <property type="entry name" value="PA domain"/>
    <property type="match status" value="1"/>
</dbReference>
<dbReference type="InterPro" id="IPR018247">
    <property type="entry name" value="EF_Hand_1_Ca_BS"/>
</dbReference>
<evidence type="ECO:0000313" key="12">
    <source>
        <dbReference type="Proteomes" id="UP000094580"/>
    </source>
</evidence>
<dbReference type="SUPFAM" id="SSF63446">
    <property type="entry name" value="Type I dockerin domain"/>
    <property type="match status" value="1"/>
</dbReference>
<dbReference type="InterPro" id="IPR002105">
    <property type="entry name" value="Dockerin_1_rpt"/>
</dbReference>
<dbReference type="RefSeq" id="WP_069035066.1">
    <property type="nucleotide sequence ID" value="NZ_MDKC01000035.1"/>
</dbReference>
<comment type="caution">
    <text evidence="11">The sequence shown here is derived from an EMBL/GenBank/DDBJ whole genome shotgun (WGS) entry which is preliminary data.</text>
</comment>
<dbReference type="InterPro" id="IPR046450">
    <property type="entry name" value="PA_dom_sf"/>
</dbReference>
<dbReference type="Gene3D" id="3.40.50.200">
    <property type="entry name" value="Peptidase S8/S53 domain"/>
    <property type="match status" value="1"/>
</dbReference>
<accession>A0ABX2ZKD7</accession>
<keyword evidence="7 8" id="KW-0720">Serine protease</keyword>
<dbReference type="PROSITE" id="PS51892">
    <property type="entry name" value="SUBTILASE"/>
    <property type="match status" value="1"/>
</dbReference>
<evidence type="ECO:0000256" key="2">
    <source>
        <dbReference type="ARBA" id="ARBA00022512"/>
    </source>
</evidence>